<accession>A0A3N2R7G5</accession>
<dbReference type="RefSeq" id="WP_123640928.1">
    <property type="nucleotide sequence ID" value="NZ_ML119082.1"/>
</dbReference>
<dbReference type="InterPro" id="IPR015168">
    <property type="entry name" value="SsuA/THI5"/>
</dbReference>
<dbReference type="AlphaFoldDB" id="A0A3N2R7G5"/>
<comment type="caution">
    <text evidence="3">The sequence shown here is derived from an EMBL/GenBank/DDBJ whole genome shotgun (WGS) entry which is preliminary data.</text>
</comment>
<evidence type="ECO:0000259" key="2">
    <source>
        <dbReference type="Pfam" id="PF09084"/>
    </source>
</evidence>
<dbReference type="Pfam" id="PF09084">
    <property type="entry name" value="NMT1"/>
    <property type="match status" value="1"/>
</dbReference>
<evidence type="ECO:0000313" key="4">
    <source>
        <dbReference type="Proteomes" id="UP000268016"/>
    </source>
</evidence>
<reference evidence="3 4" key="1">
    <citation type="submission" date="2018-10" db="EMBL/GenBank/DDBJ databases">
        <title>Histidinibacterium lentulum gen. nov., sp. nov., a marine bacterium from the culture broth of Picochlorum sp. 122.</title>
        <authorList>
            <person name="Wang G."/>
        </authorList>
    </citation>
    <scope>NUCLEOTIDE SEQUENCE [LARGE SCALE GENOMIC DNA]</scope>
    <source>
        <strain evidence="3 4">B17</strain>
    </source>
</reference>
<feature type="signal peptide" evidence="1">
    <location>
        <begin position="1"/>
        <end position="27"/>
    </location>
</feature>
<feature type="chain" id="PRO_5017999919" evidence="1">
    <location>
        <begin position="28"/>
        <end position="335"/>
    </location>
</feature>
<keyword evidence="1" id="KW-0732">Signal</keyword>
<dbReference type="Gene3D" id="3.40.190.10">
    <property type="entry name" value="Periplasmic binding protein-like II"/>
    <property type="match status" value="2"/>
</dbReference>
<feature type="domain" description="SsuA/THI5-like" evidence="2">
    <location>
        <begin position="43"/>
        <end position="238"/>
    </location>
</feature>
<evidence type="ECO:0000313" key="3">
    <source>
        <dbReference type="EMBL" id="ROU03394.1"/>
    </source>
</evidence>
<dbReference type="GO" id="GO:0009228">
    <property type="term" value="P:thiamine biosynthetic process"/>
    <property type="evidence" value="ECO:0007669"/>
    <property type="project" value="InterPro"/>
</dbReference>
<dbReference type="PANTHER" id="PTHR31528:SF3">
    <property type="entry name" value="THIAMINE BIOSYNTHESIS PROTEIN HI_0357-RELATED"/>
    <property type="match status" value="1"/>
</dbReference>
<dbReference type="OrthoDB" id="5372616at2"/>
<proteinExistence type="predicted"/>
<keyword evidence="4" id="KW-1185">Reference proteome</keyword>
<protein>
    <submittedName>
        <fullName evidence="3">ABC transporter substrate-binding protein</fullName>
    </submittedName>
</protein>
<name>A0A3N2R7G5_9RHOB</name>
<evidence type="ECO:0000256" key="1">
    <source>
        <dbReference type="SAM" id="SignalP"/>
    </source>
</evidence>
<dbReference type="PANTHER" id="PTHR31528">
    <property type="entry name" value="4-AMINO-5-HYDROXYMETHYL-2-METHYLPYRIMIDINE PHOSPHATE SYNTHASE THI11-RELATED"/>
    <property type="match status" value="1"/>
</dbReference>
<gene>
    <name evidence="3" type="ORF">EAT49_03550</name>
</gene>
<dbReference type="Proteomes" id="UP000268016">
    <property type="component" value="Unassembled WGS sequence"/>
</dbReference>
<dbReference type="InterPro" id="IPR027939">
    <property type="entry name" value="NMT1/THI5"/>
</dbReference>
<sequence length="335" mass="36458">MNLVSMRAARCATILAALPAAAAPAFAQDLTEVTFGTNWVAQAEHGGFYQSVANGTYAECGLDVTILPGGPQVNNQALLLAGRIDFYMGGTLSAMFAVQEDLPLIDVAASFQKGPQVLLTHPGRVDSFEGMKELTMIVQDAATYYDWMKAAYGFTDEQRQPYTFNAAPFIVNEDSAMQGYLSSEPYAVELETGWKPDVWLIADAGHSPYSTTIQTLRQTVEESPEVVECFVNGSILGWYNYLYGDNSAANELILSDNPDMTQDKIDFAIAAMIENGIVDSGDTLELGIGAMTDARMEEFYTSMVEAGVLPEGLDYTRAYTTQFINQGVGLDLRPE</sequence>
<dbReference type="SUPFAM" id="SSF53850">
    <property type="entry name" value="Periplasmic binding protein-like II"/>
    <property type="match status" value="1"/>
</dbReference>
<dbReference type="EMBL" id="RDRB01000002">
    <property type="protein sequence ID" value="ROU03394.1"/>
    <property type="molecule type" value="Genomic_DNA"/>
</dbReference>
<organism evidence="3 4">
    <name type="scientific">Histidinibacterium lentulum</name>
    <dbReference type="NCBI Taxonomy" id="2480588"/>
    <lineage>
        <taxon>Bacteria</taxon>
        <taxon>Pseudomonadati</taxon>
        <taxon>Pseudomonadota</taxon>
        <taxon>Alphaproteobacteria</taxon>
        <taxon>Rhodobacterales</taxon>
        <taxon>Paracoccaceae</taxon>
        <taxon>Histidinibacterium</taxon>
    </lineage>
</organism>